<dbReference type="EMBL" id="JACHWZ010000001">
    <property type="protein sequence ID" value="MBB3059489.1"/>
    <property type="molecule type" value="Genomic_DNA"/>
</dbReference>
<gene>
    <name evidence="4" type="ORF">FHS09_000290</name>
</gene>
<dbReference type="Gene3D" id="2.60.40.3870">
    <property type="entry name" value="Uncharacterised protein PF16024, DUF4785"/>
    <property type="match status" value="1"/>
</dbReference>
<sequence length="388" mass="43677">MKSLIINLVTLALVFTSSVFAQDLANNKREKISFSQHVDSSIAQRLADVGAIQKSRVFFRKISGAELNSGVDLTIDADQAVIQITPLDSVRNGKRIVNREVPRGMTLSNGVQRRRVDDDSIALHRKSQGLRENFPKFYSRAHAMRVPKDMGRGKFRLEANGNAKDDTDYIVYVLDKNSDIELEVRTPKTRYSRSENLLLDAQPSPKSKAKIEFISSTLVAPDGERYTVSGRMENNRYRVHWPIKVDAPSVPGELWQVEVRSTIRNANNEPVERVAVVSANIFEETAEVSSVYSDAQGLRLSLDVQQPGRYETRALVYGIAPNGEYKPTLLSYQAEWFEPGQREMKIPMDDSTLVSSGLGGPYRVQDIQLLDQGRMAVLEYLQGNWELK</sequence>
<dbReference type="Proteomes" id="UP000535937">
    <property type="component" value="Unassembled WGS sequence"/>
</dbReference>
<dbReference type="AlphaFoldDB" id="A0A7W4Z8R9"/>
<keyword evidence="5" id="KW-1185">Reference proteome</keyword>
<feature type="domain" description="DUF4785" evidence="2">
    <location>
        <begin position="27"/>
        <end position="175"/>
    </location>
</feature>
<comment type="caution">
    <text evidence="4">The sequence shown here is derived from an EMBL/GenBank/DDBJ whole genome shotgun (WGS) entry which is preliminary data.</text>
</comment>
<protein>
    <recommendedName>
        <fullName evidence="6">DUF4785 domain-containing protein</fullName>
    </recommendedName>
</protein>
<accession>A0A7W4Z8R9</accession>
<organism evidence="4 5">
    <name type="scientific">Microbulbifer rhizosphaerae</name>
    <dbReference type="NCBI Taxonomy" id="1562603"/>
    <lineage>
        <taxon>Bacteria</taxon>
        <taxon>Pseudomonadati</taxon>
        <taxon>Pseudomonadota</taxon>
        <taxon>Gammaproteobacteria</taxon>
        <taxon>Cellvibrionales</taxon>
        <taxon>Microbulbiferaceae</taxon>
        <taxon>Microbulbifer</taxon>
    </lineage>
</organism>
<name>A0A7W4Z8R9_9GAMM</name>
<feature type="domain" description="DUF4785" evidence="3">
    <location>
        <begin position="293"/>
        <end position="380"/>
    </location>
</feature>
<evidence type="ECO:0008006" key="6">
    <source>
        <dbReference type="Google" id="ProtNLM"/>
    </source>
</evidence>
<dbReference type="InterPro" id="IPR031979">
    <property type="entry name" value="DUF4785_N"/>
</dbReference>
<feature type="chain" id="PRO_5030836234" description="DUF4785 domain-containing protein" evidence="1">
    <location>
        <begin position="22"/>
        <end position="388"/>
    </location>
</feature>
<feature type="signal peptide" evidence="1">
    <location>
        <begin position="1"/>
        <end position="21"/>
    </location>
</feature>
<proteinExistence type="predicted"/>
<dbReference type="Gene3D" id="2.60.120.1370">
    <property type="match status" value="1"/>
</dbReference>
<evidence type="ECO:0000259" key="2">
    <source>
        <dbReference type="Pfam" id="PF16024"/>
    </source>
</evidence>
<dbReference type="Pfam" id="PF20943">
    <property type="entry name" value="DUF4785_3rd"/>
    <property type="match status" value="1"/>
</dbReference>
<dbReference type="RefSeq" id="WP_183455915.1">
    <property type="nucleotide sequence ID" value="NZ_JACHWZ010000001.1"/>
</dbReference>
<evidence type="ECO:0000313" key="4">
    <source>
        <dbReference type="EMBL" id="MBB3059489.1"/>
    </source>
</evidence>
<evidence type="ECO:0000256" key="1">
    <source>
        <dbReference type="SAM" id="SignalP"/>
    </source>
</evidence>
<evidence type="ECO:0000259" key="3">
    <source>
        <dbReference type="Pfam" id="PF20943"/>
    </source>
</evidence>
<dbReference type="InterPro" id="IPR048295">
    <property type="entry name" value="DUF4785_C"/>
</dbReference>
<dbReference type="Pfam" id="PF16024">
    <property type="entry name" value="DUF4785_1st"/>
    <property type="match status" value="1"/>
</dbReference>
<evidence type="ECO:0000313" key="5">
    <source>
        <dbReference type="Proteomes" id="UP000535937"/>
    </source>
</evidence>
<keyword evidence="1" id="KW-0732">Signal</keyword>
<dbReference type="Gene3D" id="2.60.40.1930">
    <property type="match status" value="1"/>
</dbReference>
<reference evidence="4 5" key="1">
    <citation type="submission" date="2020-08" db="EMBL/GenBank/DDBJ databases">
        <title>Genomic Encyclopedia of Type Strains, Phase III (KMG-III): the genomes of soil and plant-associated and newly described type strains.</title>
        <authorList>
            <person name="Whitman W."/>
        </authorList>
    </citation>
    <scope>NUCLEOTIDE SEQUENCE [LARGE SCALE GENOMIC DNA]</scope>
    <source>
        <strain evidence="4 5">CECT 8799</strain>
    </source>
</reference>